<name>A0A449AZS7_9BACT</name>
<sequence length="55" mass="6081">MNYLSTTVTPQNVVAKVTKLSNITSFESLVNLQKMNKVLVLNKLQDPGNIGTIYV</sequence>
<keyword evidence="1" id="KW-0808">Transferase</keyword>
<evidence type="ECO:0000313" key="1">
    <source>
        <dbReference type="EMBL" id="VEU72994.1"/>
    </source>
</evidence>
<dbReference type="GO" id="GO:0032259">
    <property type="term" value="P:methylation"/>
    <property type="evidence" value="ECO:0007669"/>
    <property type="project" value="UniProtKB-KW"/>
</dbReference>
<protein>
    <submittedName>
        <fullName evidence="1">tRNA/rRNA methyltransferase</fullName>
    </submittedName>
</protein>
<reference evidence="1 2" key="1">
    <citation type="submission" date="2019-01" db="EMBL/GenBank/DDBJ databases">
        <authorList>
            <consortium name="Pathogen Informatics"/>
        </authorList>
    </citation>
    <scope>NUCLEOTIDE SEQUENCE [LARGE SCALE GENOMIC DNA]</scope>
    <source>
        <strain evidence="1 2">NCTC10186</strain>
    </source>
</reference>
<dbReference type="KEGG" id="mgal:NCTC10186_00481"/>
<dbReference type="Proteomes" id="UP000289862">
    <property type="component" value="Chromosome"/>
</dbReference>
<dbReference type="EMBL" id="LR215031">
    <property type="protein sequence ID" value="VEU72994.1"/>
    <property type="molecule type" value="Genomic_DNA"/>
</dbReference>
<dbReference type="RefSeq" id="WP_165260999.1">
    <property type="nucleotide sequence ID" value="NZ_LR215031.1"/>
</dbReference>
<dbReference type="GO" id="GO:0008168">
    <property type="term" value="F:methyltransferase activity"/>
    <property type="evidence" value="ECO:0007669"/>
    <property type="project" value="UniProtKB-KW"/>
</dbReference>
<gene>
    <name evidence="1" type="ORF">NCTC10186_00481</name>
</gene>
<proteinExistence type="predicted"/>
<keyword evidence="1" id="KW-0489">Methyltransferase</keyword>
<evidence type="ECO:0000313" key="2">
    <source>
        <dbReference type="Proteomes" id="UP000289862"/>
    </source>
</evidence>
<dbReference type="AlphaFoldDB" id="A0A449AZS7"/>
<accession>A0A449AZS7</accession>
<keyword evidence="2" id="KW-1185">Reference proteome</keyword>
<organism evidence="1 2">
    <name type="scientific">Mycoplasmopsis gallopavonis</name>
    <dbReference type="NCBI Taxonomy" id="76629"/>
    <lineage>
        <taxon>Bacteria</taxon>
        <taxon>Bacillati</taxon>
        <taxon>Mycoplasmatota</taxon>
        <taxon>Mycoplasmoidales</taxon>
        <taxon>Metamycoplasmataceae</taxon>
        <taxon>Mycoplasmopsis</taxon>
    </lineage>
</organism>